<dbReference type="PIRSF" id="PIRSF001400">
    <property type="entry name" value="Enolase"/>
    <property type="match status" value="1"/>
</dbReference>
<name>A0AAE7E4K8_9BACT</name>
<feature type="domain" description="Enolase C-terminal TIM barrel" evidence="14">
    <location>
        <begin position="138"/>
        <end position="424"/>
    </location>
</feature>
<dbReference type="InterPro" id="IPR036849">
    <property type="entry name" value="Enolase-like_C_sf"/>
</dbReference>
<evidence type="ECO:0000259" key="14">
    <source>
        <dbReference type="SMART" id="SM01192"/>
    </source>
</evidence>
<feature type="binding site" evidence="10">
    <location>
        <position position="162"/>
    </location>
    <ligand>
        <name>(2R)-2-phosphoglycerate</name>
        <dbReference type="ChEBI" id="CHEBI:58289"/>
    </ligand>
</feature>
<dbReference type="SMART" id="SM01193">
    <property type="entry name" value="Enolase_N"/>
    <property type="match status" value="1"/>
</dbReference>
<dbReference type="SFLD" id="SFLDS00001">
    <property type="entry name" value="Enolase"/>
    <property type="match status" value="1"/>
</dbReference>
<evidence type="ECO:0000256" key="5">
    <source>
        <dbReference type="ARBA" id="ARBA00022525"/>
    </source>
</evidence>
<dbReference type="KEGG" id="avp:AVENP_2948"/>
<dbReference type="EC" id="4.2.1.11" evidence="3 10"/>
<evidence type="ECO:0000256" key="9">
    <source>
        <dbReference type="ARBA" id="ARBA00045763"/>
    </source>
</evidence>
<dbReference type="PANTHER" id="PTHR11902">
    <property type="entry name" value="ENOLASE"/>
    <property type="match status" value="1"/>
</dbReference>
<feature type="binding site" evidence="12">
    <location>
        <position position="285"/>
    </location>
    <ligand>
        <name>substrate</name>
    </ligand>
</feature>
<proteinExistence type="inferred from homology"/>
<feature type="binding site" evidence="10">
    <location>
        <position position="367"/>
    </location>
    <ligand>
        <name>(2R)-2-phosphoglycerate</name>
        <dbReference type="ChEBI" id="CHEBI:58289"/>
    </ligand>
</feature>
<accession>A0AAE7E4K8</accession>
<evidence type="ECO:0000256" key="2">
    <source>
        <dbReference type="ARBA" id="ARBA00009604"/>
    </source>
</evidence>
<dbReference type="AlphaFoldDB" id="A0AAE7E4K8"/>
<dbReference type="InterPro" id="IPR020810">
    <property type="entry name" value="Enolase_C"/>
</dbReference>
<feature type="binding site" evidence="10 13">
    <location>
        <position position="312"/>
    </location>
    <ligand>
        <name>Mg(2+)</name>
        <dbReference type="ChEBI" id="CHEBI:18420"/>
    </ligand>
</feature>
<keyword evidence="17" id="KW-1185">Reference proteome</keyword>
<feature type="domain" description="Enolase N-terminal" evidence="15">
    <location>
        <begin position="4"/>
        <end position="133"/>
    </location>
</feature>
<dbReference type="GO" id="GO:0006096">
    <property type="term" value="P:glycolytic process"/>
    <property type="evidence" value="ECO:0007669"/>
    <property type="project" value="UniProtKB-UniRule"/>
</dbReference>
<evidence type="ECO:0000256" key="6">
    <source>
        <dbReference type="ARBA" id="ARBA00022842"/>
    </source>
</evidence>
<gene>
    <name evidence="10 16" type="primary">eno</name>
    <name evidence="16" type="ORF">AVENP_2948</name>
</gene>
<evidence type="ECO:0000313" key="16">
    <source>
        <dbReference type="EMBL" id="QKF68423.1"/>
    </source>
</evidence>
<feature type="binding site" evidence="10">
    <location>
        <position position="337"/>
    </location>
    <ligand>
        <name>(2R)-2-phosphoglycerate</name>
        <dbReference type="ChEBI" id="CHEBI:58289"/>
    </ligand>
</feature>
<dbReference type="SUPFAM" id="SSF54826">
    <property type="entry name" value="Enolase N-terminal domain-like"/>
    <property type="match status" value="1"/>
</dbReference>
<dbReference type="CDD" id="cd03313">
    <property type="entry name" value="enolase"/>
    <property type="match status" value="1"/>
</dbReference>
<evidence type="ECO:0000256" key="13">
    <source>
        <dbReference type="PIRSR" id="PIRSR001400-3"/>
    </source>
</evidence>
<comment type="pathway">
    <text evidence="1 10">Carbohydrate degradation; glycolysis; pyruvate from D-glyceraldehyde 3-phosphate: step 4/5.</text>
</comment>
<comment type="cofactor">
    <cofactor evidence="13">
        <name>Mg(2+)</name>
        <dbReference type="ChEBI" id="CHEBI:18420"/>
    </cofactor>
    <text evidence="13">Mg(2+) is required for catalysis and for stabilizing the dimer.</text>
</comment>
<dbReference type="EMBL" id="CP053840">
    <property type="protein sequence ID" value="QKF68423.1"/>
    <property type="molecule type" value="Genomic_DNA"/>
</dbReference>
<dbReference type="GO" id="GO:0004634">
    <property type="term" value="F:phosphopyruvate hydratase activity"/>
    <property type="evidence" value="ECO:0007669"/>
    <property type="project" value="UniProtKB-UniRule"/>
</dbReference>
<feature type="binding site" evidence="12">
    <location>
        <begin position="364"/>
        <end position="367"/>
    </location>
    <ligand>
        <name>substrate</name>
    </ligand>
</feature>
<feature type="binding site" evidence="12">
    <location>
        <position position="154"/>
    </location>
    <ligand>
        <name>substrate</name>
    </ligand>
</feature>
<keyword evidence="10" id="KW-0963">Cytoplasm</keyword>
<keyword evidence="7 10" id="KW-0324">Glycolysis</keyword>
<dbReference type="Pfam" id="PF00113">
    <property type="entry name" value="Enolase_C"/>
    <property type="match status" value="1"/>
</dbReference>
<sequence length="424" mass="45785">MVFIDNVYADEVLDSRGNPTVRATVILSDGTKGSAIVPSGASTGKREALELRDGDNRFLGKGVLKAVENVNTTIANELIGLSPFNQAEIDATMKDIDGTHNYSNLGANAVLGVSMATARAAANSLQIPLYRYLGGANAMTMPVPMFNIINGGEHANNSVDFQEYMIMPVGFENFNEGLRATAEIYQHLKKVIDSMGESTAVGDEGGFAPNLKSNEEPIQVIMTAIEKAGYKAGEQVAIALDVAASELINEKGLYVLKSENRELTSAELVAYYADLCSKYPIVSIEDGLSEDDWDGWKILTETLGHKVQLVGDDLFVTNASILAEGIKKGIANSILIKPNQIGSVSETMQTIRLAQRNNYNCVMSHRSGESEDAFIADFAVALNCGQIKTGSTARSDRIAKYNRLLEIGAEIGYSEYLGKEPFKK</sequence>
<dbReference type="InterPro" id="IPR029017">
    <property type="entry name" value="Enolase-like_N"/>
</dbReference>
<dbReference type="InterPro" id="IPR020811">
    <property type="entry name" value="Enolase_N"/>
</dbReference>
<keyword evidence="6 10" id="KW-0460">Magnesium</keyword>
<dbReference type="SMART" id="SM01192">
    <property type="entry name" value="Enolase_C"/>
    <property type="match status" value="1"/>
</dbReference>
<dbReference type="SFLD" id="SFLDG00178">
    <property type="entry name" value="enolase"/>
    <property type="match status" value="1"/>
</dbReference>
<feature type="binding site" evidence="10 13">
    <location>
        <position position="285"/>
    </location>
    <ligand>
        <name>Mg(2+)</name>
        <dbReference type="ChEBI" id="CHEBI:18420"/>
    </ligand>
</feature>
<evidence type="ECO:0000256" key="11">
    <source>
        <dbReference type="PIRSR" id="PIRSR001400-1"/>
    </source>
</evidence>
<feature type="binding site" evidence="12">
    <location>
        <position position="388"/>
    </location>
    <ligand>
        <name>substrate</name>
    </ligand>
</feature>
<evidence type="ECO:0000256" key="1">
    <source>
        <dbReference type="ARBA" id="ARBA00005031"/>
    </source>
</evidence>
<dbReference type="Pfam" id="PF03952">
    <property type="entry name" value="Enolase_N"/>
    <property type="match status" value="1"/>
</dbReference>
<comment type="subcellular location">
    <subcellularLocation>
        <location evidence="10">Cytoplasm</location>
    </subcellularLocation>
    <subcellularLocation>
        <location evidence="10">Secreted</location>
    </subcellularLocation>
    <subcellularLocation>
        <location evidence="10">Cell surface</location>
    </subcellularLocation>
    <text evidence="10">Fractions of enolase are present in both the cytoplasm and on the cell surface.</text>
</comment>
<feature type="active site" description="Proton acceptor" evidence="10 11">
    <location>
        <position position="337"/>
    </location>
</feature>
<dbReference type="SFLD" id="SFLDF00002">
    <property type="entry name" value="enolase"/>
    <property type="match status" value="1"/>
</dbReference>
<evidence type="ECO:0000256" key="3">
    <source>
        <dbReference type="ARBA" id="ARBA00012058"/>
    </source>
</evidence>
<dbReference type="SUPFAM" id="SSF51604">
    <property type="entry name" value="Enolase C-terminal domain-like"/>
    <property type="match status" value="1"/>
</dbReference>
<dbReference type="GO" id="GO:0005576">
    <property type="term" value="C:extracellular region"/>
    <property type="evidence" value="ECO:0007669"/>
    <property type="project" value="UniProtKB-SubCell"/>
</dbReference>
<comment type="cofactor">
    <cofactor evidence="10">
        <name>Mg(2+)</name>
        <dbReference type="ChEBI" id="CHEBI:18420"/>
    </cofactor>
    <text evidence="10">Binds a second Mg(2+) ion via substrate during catalysis.</text>
</comment>
<evidence type="ECO:0000256" key="4">
    <source>
        <dbReference type="ARBA" id="ARBA00017068"/>
    </source>
</evidence>
<dbReference type="GO" id="GO:0000015">
    <property type="term" value="C:phosphopyruvate hydratase complex"/>
    <property type="evidence" value="ECO:0007669"/>
    <property type="project" value="InterPro"/>
</dbReference>
<dbReference type="PRINTS" id="PR00148">
    <property type="entry name" value="ENOLASE"/>
</dbReference>
<evidence type="ECO:0000256" key="8">
    <source>
        <dbReference type="ARBA" id="ARBA00023239"/>
    </source>
</evidence>
<feature type="binding site" evidence="10">
    <location>
        <position position="388"/>
    </location>
    <ligand>
        <name>(2R)-2-phosphoglycerate</name>
        <dbReference type="ChEBI" id="CHEBI:58289"/>
    </ligand>
</feature>
<dbReference type="Gene3D" id="3.30.390.10">
    <property type="entry name" value="Enolase-like, N-terminal domain"/>
    <property type="match status" value="1"/>
</dbReference>
<keyword evidence="10 13" id="KW-0479">Metal-binding</keyword>
<evidence type="ECO:0000256" key="10">
    <source>
        <dbReference type="HAMAP-Rule" id="MF_00318"/>
    </source>
</evidence>
<organism evidence="16 17">
    <name type="scientific">Arcobacter venerupis</name>
    <dbReference type="NCBI Taxonomy" id="1054033"/>
    <lineage>
        <taxon>Bacteria</taxon>
        <taxon>Pseudomonadati</taxon>
        <taxon>Campylobacterota</taxon>
        <taxon>Epsilonproteobacteria</taxon>
        <taxon>Campylobacterales</taxon>
        <taxon>Arcobacteraceae</taxon>
        <taxon>Arcobacter</taxon>
    </lineage>
</organism>
<dbReference type="NCBIfam" id="TIGR01060">
    <property type="entry name" value="eno"/>
    <property type="match status" value="1"/>
</dbReference>
<reference evidence="16 17" key="1">
    <citation type="submission" date="2020-05" db="EMBL/GenBank/DDBJ databases">
        <title>Complete genome sequencing of Campylobacter and Arcobacter type strains.</title>
        <authorList>
            <person name="Miller W.G."/>
            <person name="Yee E."/>
        </authorList>
    </citation>
    <scope>NUCLEOTIDE SEQUENCE [LARGE SCALE GENOMIC DNA]</scope>
    <source>
        <strain evidence="16 17">LMG 26156</strain>
    </source>
</reference>
<dbReference type="HAMAP" id="MF_00318">
    <property type="entry name" value="Enolase"/>
    <property type="match status" value="1"/>
</dbReference>
<protein>
    <recommendedName>
        <fullName evidence="4 10">Enolase</fullName>
        <ecNumber evidence="3 10">4.2.1.11</ecNumber>
    </recommendedName>
    <alternativeName>
        <fullName evidence="10">2-phospho-D-glycerate hydro-lyase</fullName>
    </alternativeName>
    <alternativeName>
        <fullName evidence="10">2-phosphoglycerate dehydratase</fullName>
    </alternativeName>
</protein>
<feature type="binding site" evidence="10 13">
    <location>
        <position position="241"/>
    </location>
    <ligand>
        <name>Mg(2+)</name>
        <dbReference type="ChEBI" id="CHEBI:18420"/>
    </ligand>
</feature>
<keyword evidence="8 10" id="KW-0456">Lyase</keyword>
<evidence type="ECO:0000256" key="12">
    <source>
        <dbReference type="PIRSR" id="PIRSR001400-2"/>
    </source>
</evidence>
<comment type="function">
    <text evidence="9 10">Catalyzes the reversible conversion of 2-phosphoglycerate (2-PG) into phosphoenolpyruvate (PEP). It is essential for the degradation of carbohydrates via glycolysis.</text>
</comment>
<comment type="similarity">
    <text evidence="2 10">Belongs to the enolase family.</text>
</comment>
<feature type="binding site" evidence="10">
    <location>
        <position position="366"/>
    </location>
    <ligand>
        <name>(2R)-2-phosphoglycerate</name>
        <dbReference type="ChEBI" id="CHEBI:58289"/>
    </ligand>
</feature>
<feature type="active site" description="Proton donor" evidence="10 11">
    <location>
        <position position="204"/>
    </location>
</feature>
<keyword evidence="5 10" id="KW-0964">Secreted</keyword>
<dbReference type="PANTHER" id="PTHR11902:SF1">
    <property type="entry name" value="ENOLASE"/>
    <property type="match status" value="1"/>
</dbReference>
<dbReference type="InterPro" id="IPR020809">
    <property type="entry name" value="Enolase_CS"/>
</dbReference>
<dbReference type="GO" id="GO:0009986">
    <property type="term" value="C:cell surface"/>
    <property type="evidence" value="ECO:0007669"/>
    <property type="project" value="UniProtKB-SubCell"/>
</dbReference>
<dbReference type="PROSITE" id="PS00164">
    <property type="entry name" value="ENOLASE"/>
    <property type="match status" value="1"/>
</dbReference>
<dbReference type="InterPro" id="IPR000941">
    <property type="entry name" value="Enolase"/>
</dbReference>
<feature type="binding site" evidence="12">
    <location>
        <position position="163"/>
    </location>
    <ligand>
        <name>substrate</name>
    </ligand>
</feature>
<dbReference type="Proteomes" id="UP000503482">
    <property type="component" value="Chromosome"/>
</dbReference>
<dbReference type="Gene3D" id="3.20.20.120">
    <property type="entry name" value="Enolase-like C-terminal domain"/>
    <property type="match status" value="1"/>
</dbReference>
<comment type="catalytic activity">
    <reaction evidence="10">
        <text>(2R)-2-phosphoglycerate = phosphoenolpyruvate + H2O</text>
        <dbReference type="Rhea" id="RHEA:10164"/>
        <dbReference type="ChEBI" id="CHEBI:15377"/>
        <dbReference type="ChEBI" id="CHEBI:58289"/>
        <dbReference type="ChEBI" id="CHEBI:58702"/>
        <dbReference type="EC" id="4.2.1.11"/>
    </reaction>
</comment>
<evidence type="ECO:0000259" key="15">
    <source>
        <dbReference type="SMART" id="SM01193"/>
    </source>
</evidence>
<evidence type="ECO:0000313" key="17">
    <source>
        <dbReference type="Proteomes" id="UP000503482"/>
    </source>
</evidence>
<evidence type="ECO:0000256" key="7">
    <source>
        <dbReference type="ARBA" id="ARBA00023152"/>
    </source>
</evidence>
<dbReference type="GO" id="GO:0000287">
    <property type="term" value="F:magnesium ion binding"/>
    <property type="evidence" value="ECO:0007669"/>
    <property type="project" value="UniProtKB-UniRule"/>
</dbReference>
<dbReference type="RefSeq" id="WP_128359557.1">
    <property type="nucleotide sequence ID" value="NZ_CP053840.1"/>
</dbReference>
<feature type="binding site" evidence="12">
    <location>
        <position position="312"/>
    </location>
    <ligand>
        <name>substrate</name>
    </ligand>
</feature>